<dbReference type="SUPFAM" id="SSF160544">
    <property type="entry name" value="EscU C-terminal domain-like"/>
    <property type="match status" value="1"/>
</dbReference>
<evidence type="ECO:0000313" key="3">
    <source>
        <dbReference type="Proteomes" id="UP000278746"/>
    </source>
</evidence>
<dbReference type="InterPro" id="IPR029025">
    <property type="entry name" value="T3SS_substrate_exporter_C"/>
</dbReference>
<sequence>MNENEYIKRKRAIALRYDRESAPVVKAKGRGYVAHNIIRQAIEADLPVLEDQSLVQLLSKLEINEEVPEDLYHAVAEVFAFVYNLDKEYRKKKQETFSCVDPLKKDMLEKNKCPEGGTHNGKESKFS</sequence>
<dbReference type="GO" id="GO:0009306">
    <property type="term" value="P:protein secretion"/>
    <property type="evidence" value="ECO:0007669"/>
    <property type="project" value="InterPro"/>
</dbReference>
<dbReference type="PANTHER" id="PTHR30531:SF12">
    <property type="entry name" value="FLAGELLAR BIOSYNTHETIC PROTEIN FLHB"/>
    <property type="match status" value="1"/>
</dbReference>
<protein>
    <recommendedName>
        <fullName evidence="4">Type III secretion system protein</fullName>
    </recommendedName>
</protein>
<comment type="caution">
    <text evidence="2">The sequence shown here is derived from an EMBL/GenBank/DDBJ whole genome shotgun (WGS) entry which is preliminary data.</text>
</comment>
<dbReference type="PANTHER" id="PTHR30531">
    <property type="entry name" value="FLAGELLAR BIOSYNTHETIC PROTEIN FLHB"/>
    <property type="match status" value="1"/>
</dbReference>
<keyword evidence="3" id="KW-1185">Reference proteome</keyword>
<dbReference type="Proteomes" id="UP000278746">
    <property type="component" value="Unassembled WGS sequence"/>
</dbReference>
<dbReference type="Gene3D" id="3.40.1690.10">
    <property type="entry name" value="secretion proteins EscU"/>
    <property type="match status" value="1"/>
</dbReference>
<evidence type="ECO:0000256" key="1">
    <source>
        <dbReference type="SAM" id="MobiDB-lite"/>
    </source>
</evidence>
<feature type="region of interest" description="Disordered" evidence="1">
    <location>
        <begin position="108"/>
        <end position="127"/>
    </location>
</feature>
<evidence type="ECO:0000313" key="2">
    <source>
        <dbReference type="EMBL" id="RNA69611.1"/>
    </source>
</evidence>
<dbReference type="InterPro" id="IPR006135">
    <property type="entry name" value="T3SS_substrate_exporter"/>
</dbReference>
<dbReference type="Pfam" id="PF01312">
    <property type="entry name" value="Bac_export_2"/>
    <property type="match status" value="1"/>
</dbReference>
<proteinExistence type="predicted"/>
<evidence type="ECO:0008006" key="4">
    <source>
        <dbReference type="Google" id="ProtNLM"/>
    </source>
</evidence>
<dbReference type="GO" id="GO:0005886">
    <property type="term" value="C:plasma membrane"/>
    <property type="evidence" value="ECO:0007669"/>
    <property type="project" value="TreeGrafter"/>
</dbReference>
<reference evidence="2 3" key="1">
    <citation type="submission" date="2018-10" db="EMBL/GenBank/DDBJ databases">
        <title>Bacillus Keqinensis sp. nov., a moderately halophilic bacterium isolated from a saline-alkaline lake.</title>
        <authorList>
            <person name="Wang H."/>
        </authorList>
    </citation>
    <scope>NUCLEOTIDE SEQUENCE [LARGE SCALE GENOMIC DNA]</scope>
    <source>
        <strain evidence="2 3">KQ-3</strain>
    </source>
</reference>
<gene>
    <name evidence="2" type="ORF">EBO34_06645</name>
</gene>
<dbReference type="RefSeq" id="WP_122897128.1">
    <property type="nucleotide sequence ID" value="NZ_RHIB01000001.1"/>
</dbReference>
<dbReference type="EMBL" id="RHIB01000001">
    <property type="protein sequence ID" value="RNA69611.1"/>
    <property type="molecule type" value="Genomic_DNA"/>
</dbReference>
<dbReference type="AlphaFoldDB" id="A0A3M7TWE0"/>
<accession>A0A3M7TWE0</accession>
<organism evidence="2 3">
    <name type="scientific">Alteribacter keqinensis</name>
    <dbReference type="NCBI Taxonomy" id="2483800"/>
    <lineage>
        <taxon>Bacteria</taxon>
        <taxon>Bacillati</taxon>
        <taxon>Bacillota</taxon>
        <taxon>Bacilli</taxon>
        <taxon>Bacillales</taxon>
        <taxon>Bacillaceae</taxon>
        <taxon>Alteribacter</taxon>
    </lineage>
</organism>
<dbReference type="OrthoDB" id="5244399at2"/>
<name>A0A3M7TWE0_9BACI</name>